<dbReference type="OrthoDB" id="6780880at2759"/>
<sequence>MTPLLNPITQAELNYNTATRQQEIALSCFGAWKRRFACPSLGLRTKLDTSLIVIVATAVLHNIAVAENDPVDFEVIEQYEDVEEEANQD</sequence>
<dbReference type="AlphaFoldDB" id="A0A482VZ23"/>
<dbReference type="EMBL" id="QDEB01047152">
    <property type="protein sequence ID" value="RZC38024.1"/>
    <property type="molecule type" value="Genomic_DNA"/>
</dbReference>
<name>A0A482VZ23_ASBVE</name>
<accession>A0A482VZ23</accession>
<evidence type="ECO:0008006" key="3">
    <source>
        <dbReference type="Google" id="ProtNLM"/>
    </source>
</evidence>
<protein>
    <recommendedName>
        <fullName evidence="3">DDE Tnp 4 domain containing protein</fullName>
    </recommendedName>
</protein>
<dbReference type="STRING" id="1661398.A0A482VZ23"/>
<reference evidence="1 2" key="1">
    <citation type="submission" date="2017-03" db="EMBL/GenBank/DDBJ databases">
        <title>Genome of the blue death feigning beetle - Asbolus verrucosus.</title>
        <authorList>
            <person name="Rider S.D."/>
        </authorList>
    </citation>
    <scope>NUCLEOTIDE SEQUENCE [LARGE SCALE GENOMIC DNA]</scope>
    <source>
        <strain evidence="1">Butters</strain>
        <tissue evidence="1">Head and leg muscle</tissue>
    </source>
</reference>
<dbReference type="Proteomes" id="UP000292052">
    <property type="component" value="Unassembled WGS sequence"/>
</dbReference>
<proteinExistence type="predicted"/>
<organism evidence="1 2">
    <name type="scientific">Asbolus verrucosus</name>
    <name type="common">Desert ironclad beetle</name>
    <dbReference type="NCBI Taxonomy" id="1661398"/>
    <lineage>
        <taxon>Eukaryota</taxon>
        <taxon>Metazoa</taxon>
        <taxon>Ecdysozoa</taxon>
        <taxon>Arthropoda</taxon>
        <taxon>Hexapoda</taxon>
        <taxon>Insecta</taxon>
        <taxon>Pterygota</taxon>
        <taxon>Neoptera</taxon>
        <taxon>Endopterygota</taxon>
        <taxon>Coleoptera</taxon>
        <taxon>Polyphaga</taxon>
        <taxon>Cucujiformia</taxon>
        <taxon>Tenebrionidae</taxon>
        <taxon>Pimeliinae</taxon>
        <taxon>Asbolus</taxon>
    </lineage>
</organism>
<keyword evidence="2" id="KW-1185">Reference proteome</keyword>
<evidence type="ECO:0000313" key="1">
    <source>
        <dbReference type="EMBL" id="RZC38024.1"/>
    </source>
</evidence>
<evidence type="ECO:0000313" key="2">
    <source>
        <dbReference type="Proteomes" id="UP000292052"/>
    </source>
</evidence>
<comment type="caution">
    <text evidence="1">The sequence shown here is derived from an EMBL/GenBank/DDBJ whole genome shotgun (WGS) entry which is preliminary data.</text>
</comment>
<gene>
    <name evidence="1" type="ORF">BDFB_007077</name>
</gene>